<sequence>MKKGLLISMVLLGFYTNILTQEPAWNWATGTSIGGYEEIGNSIAVDDVGNVFVAGEFTSSSFTLGTITLTRNSANLADMFIAKYDNEGNILWAKNFGGSVNGTKPNSITVDATGNLYVGGWFDADTLRIENFALPNANLYQYDMFWAKFDPDGNAIWAKRAGGIKSEKLNGIALDDNGYLYFTGEYGSDFTLGNTDLVSNGFSDVFIAKGDSDGNIIWVRDAGETDLEIGHAISVDAAGNSIVTGVFRGATLQLGGITLTNSGSTDLFVAKYDTNGNVIWAKGAGGNEYETANSLHTDAAGNVYVTGSFSSSSVSFGAITLNQYYSDDMFLAKYDANGNVLWAKSVGGNGMDRGESVNVDSQGNAYVTGWYSSSSLSFGSTTLINGGGRNIFTSKWDANGNVLWVKSPFGNNYHTTRSAALDVNGNIHLTGVFNCATLSFGATTLTNAGVQNSGDLFVAKLGNATLGIPDAKEQGLFSVYPNPFSFSTTLKYGDGFNGMTLSLYTIEGRLVKQLGNISGTTYTLSGDNLQKGMYCIRLSKENKMIAEEKLIVTD</sequence>
<comment type="caution">
    <text evidence="3">The sequence shown here is derived from an EMBL/GenBank/DDBJ whole genome shotgun (WGS) entry which is preliminary data.</text>
</comment>
<dbReference type="Pfam" id="PF18962">
    <property type="entry name" value="Por_Secre_tail"/>
    <property type="match status" value="1"/>
</dbReference>
<dbReference type="InterPro" id="IPR026444">
    <property type="entry name" value="Secre_tail"/>
</dbReference>
<organism evidence="3 4">
    <name type="scientific">Wandonia haliotis</name>
    <dbReference type="NCBI Taxonomy" id="574963"/>
    <lineage>
        <taxon>Bacteria</taxon>
        <taxon>Pseudomonadati</taxon>
        <taxon>Bacteroidota</taxon>
        <taxon>Flavobacteriia</taxon>
        <taxon>Flavobacteriales</taxon>
        <taxon>Crocinitomicaceae</taxon>
        <taxon>Wandonia</taxon>
    </lineage>
</organism>
<evidence type="ECO:0000313" key="3">
    <source>
        <dbReference type="EMBL" id="GAA0875841.1"/>
    </source>
</evidence>
<dbReference type="Proteomes" id="UP001501126">
    <property type="component" value="Unassembled WGS sequence"/>
</dbReference>
<gene>
    <name evidence="3" type="ORF">GCM10009118_22500</name>
</gene>
<dbReference type="Pfam" id="PF06739">
    <property type="entry name" value="SBBP"/>
    <property type="match status" value="1"/>
</dbReference>
<dbReference type="EMBL" id="BAAAFH010000011">
    <property type="protein sequence ID" value="GAA0875841.1"/>
    <property type="molecule type" value="Genomic_DNA"/>
</dbReference>
<protein>
    <recommendedName>
        <fullName evidence="2">Secretion system C-terminal sorting domain-containing protein</fullName>
    </recommendedName>
</protein>
<dbReference type="PANTHER" id="PTHR35580">
    <property type="entry name" value="CELL SURFACE GLYCOPROTEIN (S-LAYER PROTEIN)-LIKE PROTEIN"/>
    <property type="match status" value="1"/>
</dbReference>
<dbReference type="NCBIfam" id="TIGR04183">
    <property type="entry name" value="Por_Secre_tail"/>
    <property type="match status" value="1"/>
</dbReference>
<reference evidence="3 4" key="1">
    <citation type="journal article" date="2019" name="Int. J. Syst. Evol. Microbiol.">
        <title>The Global Catalogue of Microorganisms (GCM) 10K type strain sequencing project: providing services to taxonomists for standard genome sequencing and annotation.</title>
        <authorList>
            <consortium name="The Broad Institute Genomics Platform"/>
            <consortium name="The Broad Institute Genome Sequencing Center for Infectious Disease"/>
            <person name="Wu L."/>
            <person name="Ma J."/>
        </authorList>
    </citation>
    <scope>NUCLEOTIDE SEQUENCE [LARGE SCALE GENOMIC DNA]</scope>
    <source>
        <strain evidence="3 4">JCM 16083</strain>
    </source>
</reference>
<keyword evidence="4" id="KW-1185">Reference proteome</keyword>
<evidence type="ECO:0000259" key="2">
    <source>
        <dbReference type="Pfam" id="PF18962"/>
    </source>
</evidence>
<dbReference type="RefSeq" id="WP_343787739.1">
    <property type="nucleotide sequence ID" value="NZ_BAAAFH010000011.1"/>
</dbReference>
<dbReference type="InterPro" id="IPR011042">
    <property type="entry name" value="6-blade_b-propeller_TolB-like"/>
</dbReference>
<dbReference type="InterPro" id="IPR052918">
    <property type="entry name" value="Motility_Chemotaxis_Reg"/>
</dbReference>
<dbReference type="SUPFAM" id="SSF101898">
    <property type="entry name" value="NHL repeat"/>
    <property type="match status" value="1"/>
</dbReference>
<dbReference type="Gene3D" id="2.120.10.30">
    <property type="entry name" value="TolB, C-terminal domain"/>
    <property type="match status" value="1"/>
</dbReference>
<feature type="domain" description="Secretion system C-terminal sorting" evidence="2">
    <location>
        <begin position="479"/>
        <end position="552"/>
    </location>
</feature>
<dbReference type="InterPro" id="IPR010620">
    <property type="entry name" value="SBBP_repeat"/>
</dbReference>
<name>A0ABN1MR93_9FLAO</name>
<proteinExistence type="predicted"/>
<evidence type="ECO:0000256" key="1">
    <source>
        <dbReference type="ARBA" id="ARBA00022729"/>
    </source>
</evidence>
<dbReference type="PANTHER" id="PTHR35580:SF1">
    <property type="entry name" value="PHYTASE-LIKE DOMAIN-CONTAINING PROTEIN"/>
    <property type="match status" value="1"/>
</dbReference>
<evidence type="ECO:0000313" key="4">
    <source>
        <dbReference type="Proteomes" id="UP001501126"/>
    </source>
</evidence>
<accession>A0ABN1MR93</accession>
<keyword evidence="1" id="KW-0732">Signal</keyword>